<feature type="region of interest" description="Disordered" evidence="1">
    <location>
        <begin position="108"/>
        <end position="146"/>
    </location>
</feature>
<feature type="compositionally biased region" description="Low complexity" evidence="1">
    <location>
        <begin position="117"/>
        <end position="128"/>
    </location>
</feature>
<feature type="region of interest" description="Disordered" evidence="1">
    <location>
        <begin position="182"/>
        <end position="206"/>
    </location>
</feature>
<sequence>MGGDASHVGTTPGADEMDSDRMRLRCPRTARVATSSSLRLPFPARAPLRALRPAPEELGKPGGRLRSSLGAARARMLGLPRLDQPRPSEATLEPLRGEQGRWLARAILPSRGSPGGTRAPSPRATRAAQGCQTPTQPRRIRAQPKSTLTESVPGFKLQACNFNSYPFQPSEEEKLQESCEQRRCPDGERPEWARIPAPRPKERTDDEGKEVNCVVYLQGNCCRERRIRQEGEDDASRPLPGAAVMAGRQVSHGIRVGRTLHADPHNPRGCQPDSSAQRGRKPGPGPGTKAGRSLHNICSSAQNGPCYALGLGSSRSNGLPSKPPNPISFLGQTPGRGFQKVPEGPSVPSPLQFLPTRWLGVRATFPGSISSDMKPRFSNPGAWRSL</sequence>
<protein>
    <submittedName>
        <fullName evidence="2">Uncharacterized protein</fullName>
    </submittedName>
</protein>
<name>A0AB34GQI1_ESCRO</name>
<keyword evidence="3" id="KW-1185">Reference proteome</keyword>
<accession>A0AB34GQI1</accession>
<evidence type="ECO:0000313" key="2">
    <source>
        <dbReference type="EMBL" id="KAJ8782762.1"/>
    </source>
</evidence>
<feature type="compositionally biased region" description="Basic and acidic residues" evidence="1">
    <location>
        <begin position="182"/>
        <end position="192"/>
    </location>
</feature>
<gene>
    <name evidence="2" type="ORF">J1605_009844</name>
</gene>
<dbReference type="EMBL" id="JAIQCJ010002090">
    <property type="protein sequence ID" value="KAJ8782762.1"/>
    <property type="molecule type" value="Genomic_DNA"/>
</dbReference>
<dbReference type="Proteomes" id="UP001159641">
    <property type="component" value="Unassembled WGS sequence"/>
</dbReference>
<evidence type="ECO:0000313" key="3">
    <source>
        <dbReference type="Proteomes" id="UP001159641"/>
    </source>
</evidence>
<feature type="region of interest" description="Disordered" evidence="1">
    <location>
        <begin position="259"/>
        <end position="296"/>
    </location>
</feature>
<evidence type="ECO:0000256" key="1">
    <source>
        <dbReference type="SAM" id="MobiDB-lite"/>
    </source>
</evidence>
<dbReference type="AlphaFoldDB" id="A0AB34GQI1"/>
<feature type="region of interest" description="Disordered" evidence="1">
    <location>
        <begin position="1"/>
        <end position="22"/>
    </location>
</feature>
<proteinExistence type="predicted"/>
<reference evidence="2 3" key="1">
    <citation type="submission" date="2022-11" db="EMBL/GenBank/DDBJ databases">
        <title>Whole genome sequence of Eschrichtius robustus ER-17-0199.</title>
        <authorList>
            <person name="Bruniche-Olsen A."/>
            <person name="Black A.N."/>
            <person name="Fields C.J."/>
            <person name="Walden K."/>
            <person name="Dewoody J.A."/>
        </authorList>
    </citation>
    <scope>NUCLEOTIDE SEQUENCE [LARGE SCALE GENOMIC DNA]</scope>
    <source>
        <strain evidence="2">ER-17-0199</strain>
        <tissue evidence="2">Blubber</tissue>
    </source>
</reference>
<comment type="caution">
    <text evidence="2">The sequence shown here is derived from an EMBL/GenBank/DDBJ whole genome shotgun (WGS) entry which is preliminary data.</text>
</comment>
<organism evidence="2 3">
    <name type="scientific">Eschrichtius robustus</name>
    <name type="common">California gray whale</name>
    <name type="synonym">Eschrichtius gibbosus</name>
    <dbReference type="NCBI Taxonomy" id="9764"/>
    <lineage>
        <taxon>Eukaryota</taxon>
        <taxon>Metazoa</taxon>
        <taxon>Chordata</taxon>
        <taxon>Craniata</taxon>
        <taxon>Vertebrata</taxon>
        <taxon>Euteleostomi</taxon>
        <taxon>Mammalia</taxon>
        <taxon>Eutheria</taxon>
        <taxon>Laurasiatheria</taxon>
        <taxon>Artiodactyla</taxon>
        <taxon>Whippomorpha</taxon>
        <taxon>Cetacea</taxon>
        <taxon>Mysticeti</taxon>
        <taxon>Eschrichtiidae</taxon>
        <taxon>Eschrichtius</taxon>
    </lineage>
</organism>